<evidence type="ECO:0000256" key="4">
    <source>
        <dbReference type="ARBA" id="ARBA00022777"/>
    </source>
</evidence>
<evidence type="ECO:0000256" key="1">
    <source>
        <dbReference type="ARBA" id="ARBA00010688"/>
    </source>
</evidence>
<dbReference type="EMBL" id="JAPFQO010000002">
    <property type="protein sequence ID" value="MCX2739163.1"/>
    <property type="molecule type" value="Genomic_DNA"/>
</dbReference>
<accession>A0ABT3RBB7</accession>
<name>A0ABT3RBB7_9BACT</name>
<dbReference type="RefSeq" id="WP_266051220.1">
    <property type="nucleotide sequence ID" value="NZ_JAPFQO010000002.1"/>
</dbReference>
<keyword evidence="9" id="KW-1185">Reference proteome</keyword>
<evidence type="ECO:0000256" key="6">
    <source>
        <dbReference type="PIRNR" id="PIRNR000535"/>
    </source>
</evidence>
<sequence length="316" mass="33998">MSDIITITLNPALDKSTHVAQVIPEKKLRCDEPTFEPGGGGINVSRALKKLGGSSCAWILVGGPAGEGICNLLEKEGVDFKAIKTRNWTRENLMVMEDNSGNQYRFGMPGPELYEAEWRQCLDDLEKLPEQKIPRYVVASGSLPPGVPDDFYEQLAGVANRKNFKLIVDTSGPALTKAAGKGVYLLKPNLGELAALAGKEKISAMEQEEIARQVLDEGKSQVLVVSLGPRGAMLASKEGISYVVPPTMPQQSAVGAGDSMVAGMVLCLLQGGSLEDMVRFGVAAGTAATMTPGSELCRKEDTDKIYQWLQEQKEKV</sequence>
<evidence type="ECO:0000256" key="5">
    <source>
        <dbReference type="ARBA" id="ARBA00022840"/>
    </source>
</evidence>
<dbReference type="Pfam" id="PF00294">
    <property type="entry name" value="PfkB"/>
    <property type="match status" value="1"/>
</dbReference>
<feature type="domain" description="Carbohydrate kinase PfkB" evidence="7">
    <location>
        <begin position="23"/>
        <end position="297"/>
    </location>
</feature>
<dbReference type="InterPro" id="IPR029056">
    <property type="entry name" value="Ribokinase-like"/>
</dbReference>
<comment type="similarity">
    <text evidence="1">Belongs to the carbohydrate kinase PfkB family.</text>
</comment>
<evidence type="ECO:0000256" key="3">
    <source>
        <dbReference type="ARBA" id="ARBA00022741"/>
    </source>
</evidence>
<dbReference type="PANTHER" id="PTHR46566:SF2">
    <property type="entry name" value="ATP-DEPENDENT 6-PHOSPHOFRUCTOKINASE ISOZYME 2"/>
    <property type="match status" value="1"/>
</dbReference>
<keyword evidence="5" id="KW-0067">ATP-binding</keyword>
<dbReference type="NCBIfam" id="TIGR03168">
    <property type="entry name" value="1-PFK"/>
    <property type="match status" value="1"/>
</dbReference>
<dbReference type="InterPro" id="IPR017583">
    <property type="entry name" value="Tagatose/fructose_Pkinase"/>
</dbReference>
<gene>
    <name evidence="8" type="ORF">OO017_04325</name>
</gene>
<dbReference type="Gene3D" id="3.40.1190.20">
    <property type="match status" value="1"/>
</dbReference>
<dbReference type="InterPro" id="IPR002173">
    <property type="entry name" value="Carboh/pur_kinase_PfkB_CS"/>
</dbReference>
<reference evidence="8 9" key="1">
    <citation type="submission" date="2022-11" db="EMBL/GenBank/DDBJ databases">
        <title>The characterization of three novel Bacteroidetes species and genomic analysis of their roles in tidal elemental geochemical cycles.</title>
        <authorList>
            <person name="Ma K.-J."/>
        </authorList>
    </citation>
    <scope>NUCLEOTIDE SEQUENCE [LARGE SCALE GENOMIC DNA]</scope>
    <source>
        <strain evidence="8 9">M82</strain>
    </source>
</reference>
<evidence type="ECO:0000313" key="8">
    <source>
        <dbReference type="EMBL" id="MCX2739163.1"/>
    </source>
</evidence>
<keyword evidence="2 6" id="KW-0808">Transferase</keyword>
<keyword evidence="3" id="KW-0547">Nucleotide-binding</keyword>
<dbReference type="SUPFAM" id="SSF53613">
    <property type="entry name" value="Ribokinase-like"/>
    <property type="match status" value="1"/>
</dbReference>
<evidence type="ECO:0000313" key="9">
    <source>
        <dbReference type="Proteomes" id="UP001207228"/>
    </source>
</evidence>
<protein>
    <submittedName>
        <fullName evidence="8">Hexose kinase</fullName>
        <ecNumber evidence="8">2.7.1.-</ecNumber>
    </submittedName>
</protein>
<organism evidence="8 9">
    <name type="scientific">Pontibacter anaerobius</name>
    <dbReference type="NCBI Taxonomy" id="2993940"/>
    <lineage>
        <taxon>Bacteria</taxon>
        <taxon>Pseudomonadati</taxon>
        <taxon>Bacteroidota</taxon>
        <taxon>Cytophagia</taxon>
        <taxon>Cytophagales</taxon>
        <taxon>Hymenobacteraceae</taxon>
        <taxon>Pontibacter</taxon>
    </lineage>
</organism>
<dbReference type="InterPro" id="IPR011611">
    <property type="entry name" value="PfkB_dom"/>
</dbReference>
<evidence type="ECO:0000259" key="7">
    <source>
        <dbReference type="Pfam" id="PF00294"/>
    </source>
</evidence>
<dbReference type="GO" id="GO:0016301">
    <property type="term" value="F:kinase activity"/>
    <property type="evidence" value="ECO:0007669"/>
    <property type="project" value="UniProtKB-KW"/>
</dbReference>
<dbReference type="PROSITE" id="PS00583">
    <property type="entry name" value="PFKB_KINASES_1"/>
    <property type="match status" value="1"/>
</dbReference>
<keyword evidence="4 8" id="KW-0418">Kinase</keyword>
<dbReference type="Proteomes" id="UP001207228">
    <property type="component" value="Unassembled WGS sequence"/>
</dbReference>
<proteinExistence type="inferred from homology"/>
<dbReference type="PANTHER" id="PTHR46566">
    <property type="entry name" value="1-PHOSPHOFRUCTOKINASE-RELATED"/>
    <property type="match status" value="1"/>
</dbReference>
<dbReference type="PIRSF" id="PIRSF000535">
    <property type="entry name" value="1PFK/6PFK/LacC"/>
    <property type="match status" value="1"/>
</dbReference>
<dbReference type="EC" id="2.7.1.-" evidence="8"/>
<dbReference type="CDD" id="cd01164">
    <property type="entry name" value="FruK_PfkB_like"/>
    <property type="match status" value="1"/>
</dbReference>
<comment type="caution">
    <text evidence="8">The sequence shown here is derived from an EMBL/GenBank/DDBJ whole genome shotgun (WGS) entry which is preliminary data.</text>
</comment>
<evidence type="ECO:0000256" key="2">
    <source>
        <dbReference type="ARBA" id="ARBA00022679"/>
    </source>
</evidence>